<organism evidence="1 2">
    <name type="scientific">Karstenula rhodostoma CBS 690.94</name>
    <dbReference type="NCBI Taxonomy" id="1392251"/>
    <lineage>
        <taxon>Eukaryota</taxon>
        <taxon>Fungi</taxon>
        <taxon>Dikarya</taxon>
        <taxon>Ascomycota</taxon>
        <taxon>Pezizomycotina</taxon>
        <taxon>Dothideomycetes</taxon>
        <taxon>Pleosporomycetidae</taxon>
        <taxon>Pleosporales</taxon>
        <taxon>Massarineae</taxon>
        <taxon>Didymosphaeriaceae</taxon>
        <taxon>Karstenula</taxon>
    </lineage>
</organism>
<evidence type="ECO:0000313" key="2">
    <source>
        <dbReference type="Proteomes" id="UP000799764"/>
    </source>
</evidence>
<protein>
    <submittedName>
        <fullName evidence="1">Uncharacterized protein</fullName>
    </submittedName>
</protein>
<proteinExistence type="predicted"/>
<evidence type="ECO:0000313" key="1">
    <source>
        <dbReference type="EMBL" id="KAF2450089.1"/>
    </source>
</evidence>
<dbReference type="AlphaFoldDB" id="A0A9P4PWA3"/>
<sequence>MATSKPPTAFISGPLDPSAEYFATHYKPKIITAIAAGHNFIIGPVRGVDALALQYLLDQGVAPERVSVYLPAGSGY</sequence>
<dbReference type="Proteomes" id="UP000799764">
    <property type="component" value="Unassembled WGS sequence"/>
</dbReference>
<comment type="caution">
    <text evidence="1">The sequence shown here is derived from an EMBL/GenBank/DDBJ whole genome shotgun (WGS) entry which is preliminary data.</text>
</comment>
<name>A0A9P4PWA3_9PLEO</name>
<accession>A0A9P4PWA3</accession>
<dbReference type="OrthoDB" id="5422905at2759"/>
<keyword evidence="2" id="KW-1185">Reference proteome</keyword>
<reference evidence="1" key="1">
    <citation type="journal article" date="2020" name="Stud. Mycol.">
        <title>101 Dothideomycetes genomes: a test case for predicting lifestyles and emergence of pathogens.</title>
        <authorList>
            <person name="Haridas S."/>
            <person name="Albert R."/>
            <person name="Binder M."/>
            <person name="Bloem J."/>
            <person name="Labutti K."/>
            <person name="Salamov A."/>
            <person name="Andreopoulos B."/>
            <person name="Baker S."/>
            <person name="Barry K."/>
            <person name="Bills G."/>
            <person name="Bluhm B."/>
            <person name="Cannon C."/>
            <person name="Castanera R."/>
            <person name="Culley D."/>
            <person name="Daum C."/>
            <person name="Ezra D."/>
            <person name="Gonzalez J."/>
            <person name="Henrissat B."/>
            <person name="Kuo A."/>
            <person name="Liang C."/>
            <person name="Lipzen A."/>
            <person name="Lutzoni F."/>
            <person name="Magnuson J."/>
            <person name="Mondo S."/>
            <person name="Nolan M."/>
            <person name="Ohm R."/>
            <person name="Pangilinan J."/>
            <person name="Park H.-J."/>
            <person name="Ramirez L."/>
            <person name="Alfaro M."/>
            <person name="Sun H."/>
            <person name="Tritt A."/>
            <person name="Yoshinaga Y."/>
            <person name="Zwiers L.-H."/>
            <person name="Turgeon B."/>
            <person name="Goodwin S."/>
            <person name="Spatafora J."/>
            <person name="Crous P."/>
            <person name="Grigoriev I."/>
        </authorList>
    </citation>
    <scope>NUCLEOTIDE SEQUENCE</scope>
    <source>
        <strain evidence="1">CBS 690.94</strain>
    </source>
</reference>
<gene>
    <name evidence="1" type="ORF">P171DRAFT_428172</name>
</gene>
<dbReference type="EMBL" id="MU001494">
    <property type="protein sequence ID" value="KAF2450089.1"/>
    <property type="molecule type" value="Genomic_DNA"/>
</dbReference>